<dbReference type="RefSeq" id="WP_085835035.1">
    <property type="nucleotide sequence ID" value="NZ_FWFS01000001.1"/>
</dbReference>
<name>A0A1Y5RGA5_9RHOB</name>
<dbReference type="Proteomes" id="UP000193862">
    <property type="component" value="Unassembled WGS sequence"/>
</dbReference>
<sequence>MTCFKTKARCGRRAALATKAAFDVMLFPASTPVRFVSRADDIAARRTMEAAMKPVFVRHQAEEAVAQVDVAQEGTQNDSPISFAAILAASRSKDASRAA</sequence>
<protein>
    <submittedName>
        <fullName evidence="1">Uncharacterized protein</fullName>
    </submittedName>
</protein>
<organism evidence="1 2">
    <name type="scientific">Aquimixticola soesokkakensis</name>
    <dbReference type="NCBI Taxonomy" id="1519096"/>
    <lineage>
        <taxon>Bacteria</taxon>
        <taxon>Pseudomonadati</taxon>
        <taxon>Pseudomonadota</taxon>
        <taxon>Alphaproteobacteria</taxon>
        <taxon>Rhodobacterales</taxon>
        <taxon>Paracoccaceae</taxon>
        <taxon>Aquimixticola</taxon>
    </lineage>
</organism>
<evidence type="ECO:0000313" key="2">
    <source>
        <dbReference type="Proteomes" id="UP000193862"/>
    </source>
</evidence>
<dbReference type="EMBL" id="FWFS01000001">
    <property type="protein sequence ID" value="SLN15552.1"/>
    <property type="molecule type" value="Genomic_DNA"/>
</dbReference>
<keyword evidence="2" id="KW-1185">Reference proteome</keyword>
<dbReference type="AlphaFoldDB" id="A0A1Y5RGA5"/>
<reference evidence="1 2" key="1">
    <citation type="submission" date="2017-03" db="EMBL/GenBank/DDBJ databases">
        <authorList>
            <person name="Afonso C.L."/>
            <person name="Miller P.J."/>
            <person name="Scott M.A."/>
            <person name="Spackman E."/>
            <person name="Goraichik I."/>
            <person name="Dimitrov K.M."/>
            <person name="Suarez D.L."/>
            <person name="Swayne D.E."/>
        </authorList>
    </citation>
    <scope>NUCLEOTIDE SEQUENCE [LARGE SCALE GENOMIC DNA]</scope>
    <source>
        <strain evidence="1 2">CECT 8620</strain>
    </source>
</reference>
<accession>A0A1Y5RGA5</accession>
<proteinExistence type="predicted"/>
<evidence type="ECO:0000313" key="1">
    <source>
        <dbReference type="EMBL" id="SLN15552.1"/>
    </source>
</evidence>
<gene>
    <name evidence="1" type="ORF">AQS8620_00292</name>
</gene>